<evidence type="ECO:0000313" key="3">
    <source>
        <dbReference type="Proteomes" id="UP001454036"/>
    </source>
</evidence>
<keyword evidence="3" id="KW-1185">Reference proteome</keyword>
<dbReference type="EMBL" id="BAABME010015418">
    <property type="protein sequence ID" value="GAA0141073.1"/>
    <property type="molecule type" value="Genomic_DNA"/>
</dbReference>
<organism evidence="2 3">
    <name type="scientific">Lithospermum erythrorhizon</name>
    <name type="common">Purple gromwell</name>
    <name type="synonym">Lithospermum officinale var. erythrorhizon</name>
    <dbReference type="NCBI Taxonomy" id="34254"/>
    <lineage>
        <taxon>Eukaryota</taxon>
        <taxon>Viridiplantae</taxon>
        <taxon>Streptophyta</taxon>
        <taxon>Embryophyta</taxon>
        <taxon>Tracheophyta</taxon>
        <taxon>Spermatophyta</taxon>
        <taxon>Magnoliopsida</taxon>
        <taxon>eudicotyledons</taxon>
        <taxon>Gunneridae</taxon>
        <taxon>Pentapetalae</taxon>
        <taxon>asterids</taxon>
        <taxon>lamiids</taxon>
        <taxon>Boraginales</taxon>
        <taxon>Boraginaceae</taxon>
        <taxon>Boraginoideae</taxon>
        <taxon>Lithospermeae</taxon>
        <taxon>Lithospermum</taxon>
    </lineage>
</organism>
<name>A0AAV3NQ73_LITER</name>
<reference evidence="2 3" key="1">
    <citation type="submission" date="2024-01" db="EMBL/GenBank/DDBJ databases">
        <title>The complete chloroplast genome sequence of Lithospermum erythrorhizon: insights into the phylogenetic relationship among Boraginaceae species and the maternal lineages of purple gromwells.</title>
        <authorList>
            <person name="Okada T."/>
            <person name="Watanabe K."/>
        </authorList>
    </citation>
    <scope>NUCLEOTIDE SEQUENCE [LARGE SCALE GENOMIC DNA]</scope>
</reference>
<sequence>MDDDLLLYHIVKYVPEAPHNSVTPCVSLPHTGAPSIPDVPVDLPVRKRDVGCKWVFAVKTNPDGSIALLKARLVAKGYAQTYGVDYLDTFAHVAKLTYVKLFIYLAATYDWQLYQLDIKDVFLYGDLEEEVYMEQPPGFVAQGEYGK</sequence>
<keyword evidence="2" id="KW-0675">Receptor</keyword>
<keyword evidence="2" id="KW-0472">Membrane</keyword>
<proteinExistence type="predicted"/>
<keyword evidence="2" id="KW-0812">Transmembrane</keyword>
<dbReference type="AlphaFoldDB" id="A0AAV3NQ73"/>
<accession>A0AAV3NQ73</accession>
<comment type="caution">
    <text evidence="2">The sequence shown here is derived from an EMBL/GenBank/DDBJ whole genome shotgun (WGS) entry which is preliminary data.</text>
</comment>
<evidence type="ECO:0000259" key="1">
    <source>
        <dbReference type="Pfam" id="PF07727"/>
    </source>
</evidence>
<feature type="domain" description="Reverse transcriptase Ty1/copia-type" evidence="1">
    <location>
        <begin position="41"/>
        <end position="147"/>
    </location>
</feature>
<gene>
    <name evidence="2" type="ORF">LIER_35329</name>
</gene>
<protein>
    <submittedName>
        <fullName evidence="2">Transmembrane signal receptor</fullName>
    </submittedName>
</protein>
<evidence type="ECO:0000313" key="2">
    <source>
        <dbReference type="EMBL" id="GAA0141073.1"/>
    </source>
</evidence>
<dbReference type="Pfam" id="PF07727">
    <property type="entry name" value="RVT_2"/>
    <property type="match status" value="1"/>
</dbReference>
<dbReference type="Proteomes" id="UP001454036">
    <property type="component" value="Unassembled WGS sequence"/>
</dbReference>
<dbReference type="InterPro" id="IPR013103">
    <property type="entry name" value="RVT_2"/>
</dbReference>